<dbReference type="Proteomes" id="UP000076830">
    <property type="component" value="Chromosome"/>
</dbReference>
<sequence length="239" mass="24390">MNASAAPLESPRRPVAEPAADARASALLAFVAGFVDTAGFVALFGLFTAHMTGNLVLIGDSLATHRADIAGKLLAFPVFLAVVGATRLYEHRAARRGRDPAVPILVAEMVVLAAFLAAGVYFAPFVAAGAPGTILVGMLGVAAMSIQNAASRSALAGHGPTTVMTGNVTQVTMDLVDLARGVEAAQAQARLRKMAPPLLGFAIGAIAGGFGVVGFGFACLACPFAALGLVVLWRRRRPG</sequence>
<feature type="transmembrane region" description="Helical" evidence="1">
    <location>
        <begin position="27"/>
        <end position="49"/>
    </location>
</feature>
<keyword evidence="1" id="KW-1133">Transmembrane helix</keyword>
<dbReference type="EMBL" id="CP015249">
    <property type="protein sequence ID" value="ANB19570.1"/>
    <property type="molecule type" value="Genomic_DNA"/>
</dbReference>
<dbReference type="RefSeq" id="WP_083965671.1">
    <property type="nucleotide sequence ID" value="NZ_CP015249.1"/>
</dbReference>
<name>A0A160DYL4_9GAMM</name>
<dbReference type="KEGG" id="dko:I596_3582"/>
<evidence type="ECO:0000313" key="3">
    <source>
        <dbReference type="Proteomes" id="UP000076830"/>
    </source>
</evidence>
<feature type="transmembrane region" description="Helical" evidence="1">
    <location>
        <begin position="128"/>
        <end position="146"/>
    </location>
</feature>
<feature type="transmembrane region" description="Helical" evidence="1">
    <location>
        <begin position="198"/>
        <end position="231"/>
    </location>
</feature>
<keyword evidence="3" id="KW-1185">Reference proteome</keyword>
<proteinExistence type="predicted"/>
<evidence type="ECO:0000313" key="2">
    <source>
        <dbReference type="EMBL" id="ANB19570.1"/>
    </source>
</evidence>
<gene>
    <name evidence="2" type="ORF">I596_3582</name>
</gene>
<feature type="transmembrane region" description="Helical" evidence="1">
    <location>
        <begin position="101"/>
        <end position="122"/>
    </location>
</feature>
<organism evidence="2 3">
    <name type="scientific">Dokdonella koreensis DS-123</name>
    <dbReference type="NCBI Taxonomy" id="1300342"/>
    <lineage>
        <taxon>Bacteria</taxon>
        <taxon>Pseudomonadati</taxon>
        <taxon>Pseudomonadota</taxon>
        <taxon>Gammaproteobacteria</taxon>
        <taxon>Lysobacterales</taxon>
        <taxon>Rhodanobacteraceae</taxon>
        <taxon>Dokdonella</taxon>
    </lineage>
</organism>
<dbReference type="InterPro" id="IPR010699">
    <property type="entry name" value="DUF1275"/>
</dbReference>
<reference evidence="2 3" key="1">
    <citation type="submission" date="2016-04" db="EMBL/GenBank/DDBJ databases">
        <title>Complete genome sequence of Dokdonella koreensis DS-123T.</title>
        <authorList>
            <person name="Kim J.F."/>
            <person name="Lee H."/>
            <person name="Kwak M.-J."/>
        </authorList>
    </citation>
    <scope>NUCLEOTIDE SEQUENCE [LARGE SCALE GENOMIC DNA]</scope>
    <source>
        <strain evidence="2 3">DS-123</strain>
    </source>
</reference>
<dbReference type="Pfam" id="PF06912">
    <property type="entry name" value="DUF1275"/>
    <property type="match status" value="1"/>
</dbReference>
<keyword evidence="1" id="KW-0812">Transmembrane</keyword>
<dbReference type="PANTHER" id="PTHR37314">
    <property type="entry name" value="SLR0142 PROTEIN"/>
    <property type="match status" value="1"/>
</dbReference>
<evidence type="ECO:0000256" key="1">
    <source>
        <dbReference type="SAM" id="Phobius"/>
    </source>
</evidence>
<dbReference type="STRING" id="1300342.I596_3582"/>
<keyword evidence="1" id="KW-0472">Membrane</keyword>
<feature type="transmembrane region" description="Helical" evidence="1">
    <location>
        <begin position="69"/>
        <end position="89"/>
    </location>
</feature>
<dbReference type="PATRIC" id="fig|1300342.3.peg.3501"/>
<accession>A0A160DYL4</accession>
<protein>
    <submittedName>
        <fullName evidence="2">Membrane protein</fullName>
    </submittedName>
</protein>
<dbReference type="PANTHER" id="PTHR37314:SF5">
    <property type="entry name" value="SLR0142 PROTEIN"/>
    <property type="match status" value="1"/>
</dbReference>
<dbReference type="OrthoDB" id="5125627at2"/>
<dbReference type="AlphaFoldDB" id="A0A160DYL4"/>